<dbReference type="AlphaFoldDB" id="A0A242CFV0"/>
<name>A0A242CFV0_9ENTE</name>
<proteinExistence type="predicted"/>
<evidence type="ECO:0000313" key="4">
    <source>
        <dbReference type="Proteomes" id="UP000195139"/>
    </source>
</evidence>
<dbReference type="RefSeq" id="WP_086330712.1">
    <property type="nucleotide sequence ID" value="NZ_NGLE02000001.1"/>
</dbReference>
<keyword evidence="1" id="KW-0812">Transmembrane</keyword>
<evidence type="ECO:0000313" key="3">
    <source>
        <dbReference type="EMBL" id="OTO08800.1"/>
    </source>
</evidence>
<keyword evidence="1" id="KW-0472">Membrane</keyword>
<protein>
    <submittedName>
        <fullName evidence="3">Uncharacterized protein</fullName>
    </submittedName>
</protein>
<evidence type="ECO:0000313" key="2">
    <source>
        <dbReference type="EMBL" id="MEI5994327.1"/>
    </source>
</evidence>
<feature type="transmembrane region" description="Helical" evidence="1">
    <location>
        <begin position="31"/>
        <end position="51"/>
    </location>
</feature>
<feature type="transmembrane region" description="Helical" evidence="1">
    <location>
        <begin position="63"/>
        <end position="84"/>
    </location>
</feature>
<evidence type="ECO:0000256" key="1">
    <source>
        <dbReference type="SAM" id="Phobius"/>
    </source>
</evidence>
<reference evidence="3" key="1">
    <citation type="submission" date="2017-05" db="EMBL/GenBank/DDBJ databases">
        <title>The Genome Sequence of Enterococcus sp. 4G2_DIV0659.</title>
        <authorList>
            <consortium name="The Broad Institute Genomics Platform"/>
            <consortium name="The Broad Institute Genomic Center for Infectious Diseases"/>
            <person name="Earl A."/>
            <person name="Manson A."/>
            <person name="Schwartman J."/>
            <person name="Gilmore M."/>
            <person name="Abouelleil A."/>
            <person name="Cao P."/>
            <person name="Chapman S."/>
            <person name="Cusick C."/>
            <person name="Shea T."/>
            <person name="Young S."/>
            <person name="Neafsey D."/>
            <person name="Nusbaum C."/>
            <person name="Birren B."/>
        </authorList>
    </citation>
    <scope>NUCLEOTIDE SEQUENCE [LARGE SCALE GENOMIC DNA]</scope>
    <source>
        <strain evidence="3">4G2_DIV0659</strain>
    </source>
</reference>
<sequence length="216" mass="25709">MSMYDFALQNLRKKINSLEKHEYFRKKFLHFIRFATVTFIIIVSIYSIYLLSAKNLSFFNYGLAWWIAIFLLISGWIGEFIIVLRGTKLYHEYLDSIQNFSNVLFTTYNESNIHKIEPFIEEERNPEYLKLFKLGFYDYAKEIQEYYLTHIEIYYFDIENIHGISDLLNTTDISKCIGQQLSEQLDTFYVGCINLPDGSNNFFKKCIVVYTSKEPI</sequence>
<dbReference type="EMBL" id="NGLE01000002">
    <property type="protein sequence ID" value="OTO08800.1"/>
    <property type="molecule type" value="Genomic_DNA"/>
</dbReference>
<accession>A0A242CFV0</accession>
<keyword evidence="1" id="KW-1133">Transmembrane helix</keyword>
<keyword evidence="4" id="KW-1185">Reference proteome</keyword>
<gene>
    <name evidence="3" type="ORF">A5880_001800</name>
    <name evidence="2" type="ORF">A5880_001885</name>
</gene>
<dbReference type="EMBL" id="NGLE02000001">
    <property type="protein sequence ID" value="MEI5994327.1"/>
    <property type="molecule type" value="Genomic_DNA"/>
</dbReference>
<reference evidence="2 4" key="2">
    <citation type="submission" date="2018-07" db="EMBL/GenBank/DDBJ databases">
        <title>The Genome Sequence of Enterococcus sp. DIV0659b.</title>
        <authorList>
            <consortium name="The Broad Institute Genomics Platform"/>
            <consortium name="The Broad Institute Genomic Center for Infectious Diseases"/>
            <person name="Earl A."/>
            <person name="Manson A."/>
            <person name="Schwartman J."/>
            <person name="Gilmore M."/>
            <person name="Abouelleil A."/>
            <person name="Cao P."/>
            <person name="Chapman S."/>
            <person name="Cusick C."/>
            <person name="Shea T."/>
            <person name="Young S."/>
            <person name="Neafsey D."/>
            <person name="Nusbaum C."/>
            <person name="Birren B."/>
        </authorList>
    </citation>
    <scope>NUCLEOTIDE SEQUENCE [LARGE SCALE GENOMIC DNA]</scope>
    <source>
        <strain evidence="2 4">4G2_DIV0659</strain>
    </source>
</reference>
<dbReference type="OrthoDB" id="9964463at2"/>
<organism evidence="3">
    <name type="scientific">Candidatus Enterococcus mansonii</name>
    <dbReference type="NCBI Taxonomy" id="1834181"/>
    <lineage>
        <taxon>Bacteria</taxon>
        <taxon>Bacillati</taxon>
        <taxon>Bacillota</taxon>
        <taxon>Bacilli</taxon>
        <taxon>Lactobacillales</taxon>
        <taxon>Enterococcaceae</taxon>
        <taxon>Enterococcus</taxon>
    </lineage>
</organism>
<dbReference type="Proteomes" id="UP000195139">
    <property type="component" value="Unassembled WGS sequence"/>
</dbReference>
<comment type="caution">
    <text evidence="3">The sequence shown here is derived from an EMBL/GenBank/DDBJ whole genome shotgun (WGS) entry which is preliminary data.</text>
</comment>